<feature type="transmembrane region" description="Helical" evidence="1">
    <location>
        <begin position="291"/>
        <end position="309"/>
    </location>
</feature>
<feature type="transmembrane region" description="Helical" evidence="1">
    <location>
        <begin position="752"/>
        <end position="774"/>
    </location>
</feature>
<keyword evidence="1" id="KW-0472">Membrane</keyword>
<dbReference type="EMBL" id="QEKH01000012">
    <property type="protein sequence ID" value="PVY42056.1"/>
    <property type="molecule type" value="Genomic_DNA"/>
</dbReference>
<evidence type="ECO:0000313" key="2">
    <source>
        <dbReference type="EMBL" id="PVY42056.1"/>
    </source>
</evidence>
<dbReference type="Gene3D" id="1.20.1640.10">
    <property type="entry name" value="Multidrug efflux transporter AcrB transmembrane domain"/>
    <property type="match status" value="2"/>
</dbReference>
<dbReference type="PANTHER" id="PTHR33406">
    <property type="entry name" value="MEMBRANE PROTEIN MJ1562-RELATED"/>
    <property type="match status" value="1"/>
</dbReference>
<dbReference type="SUPFAM" id="SSF82866">
    <property type="entry name" value="Multidrug efflux transporter AcrB transmembrane domain"/>
    <property type="match status" value="2"/>
</dbReference>
<protein>
    <submittedName>
        <fullName evidence="2">Putative exporter</fullName>
    </submittedName>
</protein>
<accession>A0A2U1B050</accession>
<feature type="transmembrane region" description="Helical" evidence="1">
    <location>
        <begin position="315"/>
        <end position="335"/>
    </location>
</feature>
<reference evidence="2 3" key="1">
    <citation type="submission" date="2018-04" db="EMBL/GenBank/DDBJ databases">
        <title>Genomic Encyclopedia of Type Strains, Phase IV (KMG-IV): sequencing the most valuable type-strain genomes for metagenomic binning, comparative biology and taxonomic classification.</title>
        <authorList>
            <person name="Goeker M."/>
        </authorList>
    </citation>
    <scope>NUCLEOTIDE SEQUENCE [LARGE SCALE GENOMIC DNA]</scope>
    <source>
        <strain evidence="2 3">DSM 14823</strain>
    </source>
</reference>
<evidence type="ECO:0000313" key="3">
    <source>
        <dbReference type="Proteomes" id="UP000245959"/>
    </source>
</evidence>
<dbReference type="Proteomes" id="UP000245959">
    <property type="component" value="Unassembled WGS sequence"/>
</dbReference>
<dbReference type="PANTHER" id="PTHR33406:SF13">
    <property type="entry name" value="MEMBRANE PROTEIN YDFJ"/>
    <property type="match status" value="1"/>
</dbReference>
<dbReference type="GeneID" id="78295203"/>
<feature type="transmembrane region" description="Helical" evidence="1">
    <location>
        <begin position="693"/>
        <end position="716"/>
    </location>
</feature>
<organism evidence="2 3">
    <name type="scientific">Victivallis vadensis</name>
    <dbReference type="NCBI Taxonomy" id="172901"/>
    <lineage>
        <taxon>Bacteria</taxon>
        <taxon>Pseudomonadati</taxon>
        <taxon>Lentisphaerota</taxon>
        <taxon>Lentisphaeria</taxon>
        <taxon>Victivallales</taxon>
        <taxon>Victivallaceae</taxon>
        <taxon>Victivallis</taxon>
    </lineage>
</organism>
<keyword evidence="1" id="KW-1133">Transmembrane helix</keyword>
<feature type="transmembrane region" description="Helical" evidence="1">
    <location>
        <begin position="265"/>
        <end position="284"/>
    </location>
</feature>
<keyword evidence="1" id="KW-0812">Transmembrane</keyword>
<dbReference type="AlphaFoldDB" id="A0A2U1B050"/>
<gene>
    <name evidence="2" type="ORF">C8D82_11253</name>
</gene>
<dbReference type="InterPro" id="IPR050545">
    <property type="entry name" value="Mycobact_MmpL"/>
</dbReference>
<evidence type="ECO:0000256" key="1">
    <source>
        <dbReference type="SAM" id="Phobius"/>
    </source>
</evidence>
<feature type="transmembrane region" description="Helical" evidence="1">
    <location>
        <begin position="728"/>
        <end position="746"/>
    </location>
</feature>
<feature type="transmembrane region" description="Helical" evidence="1">
    <location>
        <begin position="355"/>
        <end position="378"/>
    </location>
</feature>
<dbReference type="RefSeq" id="WP_116883896.1">
    <property type="nucleotide sequence ID" value="NZ_CABMMC010000069.1"/>
</dbReference>
<proteinExistence type="predicted"/>
<name>A0A2U1B050_9BACT</name>
<feature type="transmembrane region" description="Helical" evidence="1">
    <location>
        <begin position="668"/>
        <end position="687"/>
    </location>
</feature>
<feature type="transmembrane region" description="Helical" evidence="1">
    <location>
        <begin position="384"/>
        <end position="404"/>
    </location>
</feature>
<comment type="caution">
    <text evidence="2">The sequence shown here is derived from an EMBL/GenBank/DDBJ whole genome shotgun (WGS) entry which is preliminary data.</text>
</comment>
<dbReference type="GO" id="GO:0005886">
    <property type="term" value="C:plasma membrane"/>
    <property type="evidence" value="ECO:0007669"/>
    <property type="project" value="TreeGrafter"/>
</dbReference>
<dbReference type="OrthoDB" id="9780358at2"/>
<keyword evidence="3" id="KW-1185">Reference proteome</keyword>
<feature type="transmembrane region" description="Helical" evidence="1">
    <location>
        <begin position="642"/>
        <end position="661"/>
    </location>
</feature>
<sequence>MAASASVERFLTRLLIRVIRRRRLLWLVCCAAVAGAVALAVFAGNYGNDLGELFPPDSESGRTFRVMQKSGLTNRVQLEFDTGDAGIEQAKLAPWLDRLAPRLAALPQVRQVDYRFRTAPLADSMRELLSFLPQLLPAPAPGEADPERAAANARRQLMFPAAGAAAMAREDPYGLRGKLMLRLNALNAVSGLAFSPLYPFMVSEDGKRASIVLDVTASSADAAASRELVGALEREFRDAPPGVACRIIAPHLHTLGNEEVLKRDITRVGIFSALFLALLFFAIYRGRLESFWIPVIPLGAALLVLGAMALFCDELFFFIIGMGGGILGLAVDHGIHVYAARHGNMGMRRLGRVGLPLLLGAATTVGVFGLLMLTGIAAYAQLGIFAGASLLTSLILSYLLLPTLLPGSGGRRPRFPVPHPPERWAGRTAAVWLVALAAAVWFASELRVKLSLSEFDGSPREVIEAEAAFNRAWRVAPAPAVLMVLAPDPETLARRGEAWSARLAALPGMAGRSFSPTDLWPSEKTRQENLTAWRGVDLDRLERELAAAARKRGLPAGFFAPFFAGVRQGVAEPGTEPPALVRAVRDRMVRANGGGYAAVLFFPDEPELVRAVRAAAAGEPECAVVSPGAFEQMLADDFGGRFLKVLAAAAAGVLALAAFFFRSAALTFLAAVPAVTAMAVLGAVFALCGTALNLIVCFTGIMLAGLTIDYGIFAVYAAKEGRGSTLPAAMGISAATTVFGAAALLFSSHPVLFHTGFALVVGVSVACAAGLLVVPALWTLFKRRGWVAGALLAAVLLAGCRSDVFEAPEYPPLELSPAETAAELAEWNRTALPRFRAQANLSIEYWRVTVPALALVRGDLPAERLAAAGLAPAGAKVFEAAGAGGVLERWELAPYFPGGDREAAAQSVYRDLAAVWLGNAPQPQEGIAPEGRFVEFSLPLPDGDELRYRFAGKPLQLVEKSCRGFWKRRWRVRYYDWKRTGGRWSVGNAVLDDDASGCRIVVRTRTVTPEGGKIE</sequence>